<comment type="function">
    <text evidence="13">Component of the signal recognition particle (SRP) complex, a ribonucleoprotein complex that mediates the cotranslational targeting of secretory and membrane proteins to the endoplasmic reticulum (ER).</text>
</comment>
<dbReference type="SMART" id="SM00963">
    <property type="entry name" value="SRP54_N"/>
    <property type="match status" value="1"/>
</dbReference>
<dbReference type="SMART" id="SM00962">
    <property type="entry name" value="SRP54"/>
    <property type="match status" value="1"/>
</dbReference>
<keyword evidence="10 13" id="KW-0733">Signal recognition particle</keyword>
<protein>
    <recommendedName>
        <fullName evidence="13">Signal recognition particle 54 kDa protein</fullName>
    </recommendedName>
</protein>
<organism evidence="17">
    <name type="scientific">Phaeocystis antarctica</name>
    <dbReference type="NCBI Taxonomy" id="33657"/>
    <lineage>
        <taxon>Eukaryota</taxon>
        <taxon>Haptista</taxon>
        <taxon>Haptophyta</taxon>
        <taxon>Prymnesiophyceae</taxon>
        <taxon>Phaeocystales</taxon>
        <taxon>Phaeocystaceae</taxon>
        <taxon>Phaeocystis</taxon>
    </lineage>
</organism>
<evidence type="ECO:0000256" key="9">
    <source>
        <dbReference type="ARBA" id="ARBA00023134"/>
    </source>
</evidence>
<sequence length="487" mass="53874">MVLADLGSKIAVALRKMTQTTIIDQTVMNDMLSEICKALLQADVNIAQVKHLREQVKQGVDIEQMAGGINKRKVLEQSVINELCSMLDPGRLPYAPKKKQANVIMFVGLQGCGKTTTCTKYAYMMKRKGFKCALVCADTFRAGAFDQLKQNATKAKIPFYGSYTETDPAMIAAEGVDKFKEEGYEIIIVDTSGRHMQEQALFEEMEQVSLAVEPDDVVFVMDSSIGQAAHDQAGAFKGKVAVGSCIITKLDGHAKGGGALSAVAATGAPITHVGTGEHIEDFEDFEVKSFVSRMLGKGNIAGLMEKMKQADVDLEKQAPEMMKRLTTGQWTLRDMREQFQAVLKMGPLGNIMNQFPGMSGLDFHESGVRIKKWMTMMDSMNDAELDETKMLAPSRILRIARGSGHHPHEVMELLEQFKLMQTTMQKTMKKNKKMGKGGMDLHNMDAATVAQMMHKMNPQMLAHLGGQAGLEQMMSEMEKEEKKLKKK</sequence>
<comment type="subcellular location">
    <subcellularLocation>
        <location evidence="2 13">Cytoplasm</location>
    </subcellularLocation>
    <subcellularLocation>
        <location evidence="1">Endoplasmic reticulum</location>
    </subcellularLocation>
</comment>
<evidence type="ECO:0000256" key="13">
    <source>
        <dbReference type="RuleBase" id="RU364034"/>
    </source>
</evidence>
<dbReference type="EMBL" id="HBEP01012084">
    <property type="protein sequence ID" value="CAD8480842.1"/>
    <property type="molecule type" value="Transcribed_RNA"/>
</dbReference>
<evidence type="ECO:0000256" key="8">
    <source>
        <dbReference type="ARBA" id="ARBA00022884"/>
    </source>
</evidence>
<dbReference type="GO" id="GO:0005786">
    <property type="term" value="C:signal recognition particle, endoplasmic reticulum targeting"/>
    <property type="evidence" value="ECO:0007669"/>
    <property type="project" value="UniProtKB-UniRule"/>
</dbReference>
<feature type="domain" description="Signal recognition particle SRP54 helical bundle" evidence="16">
    <location>
        <begin position="2"/>
        <end position="87"/>
    </location>
</feature>
<dbReference type="FunFam" id="3.40.50.300:FF:000022">
    <property type="entry name" value="Signal recognition particle 54 kDa subunit"/>
    <property type="match status" value="1"/>
</dbReference>
<dbReference type="PANTHER" id="PTHR11564:SF5">
    <property type="entry name" value="SIGNAL RECOGNITION PARTICLE SUBUNIT SRP54"/>
    <property type="match status" value="1"/>
</dbReference>
<evidence type="ECO:0000256" key="4">
    <source>
        <dbReference type="ARBA" id="ARBA00022490"/>
    </source>
</evidence>
<keyword evidence="5 13" id="KW-0547">Nucleotide-binding</keyword>
<evidence type="ECO:0000256" key="5">
    <source>
        <dbReference type="ARBA" id="ARBA00022741"/>
    </source>
</evidence>
<dbReference type="GO" id="GO:0030942">
    <property type="term" value="F:endoplasmic reticulum signal peptide binding"/>
    <property type="evidence" value="ECO:0007669"/>
    <property type="project" value="TreeGrafter"/>
</dbReference>
<dbReference type="GO" id="GO:0005525">
    <property type="term" value="F:GTP binding"/>
    <property type="evidence" value="ECO:0007669"/>
    <property type="project" value="UniProtKB-UniRule"/>
</dbReference>
<comment type="domain">
    <text evidence="13">The M domain binds the 7SL RNA in presence of SRP19 and binds the signal sequence of presecretory proteins.</text>
</comment>
<dbReference type="PANTHER" id="PTHR11564">
    <property type="entry name" value="SIGNAL RECOGNITION PARTICLE 54K PROTEIN SRP54"/>
    <property type="match status" value="1"/>
</dbReference>
<dbReference type="GO" id="GO:0003924">
    <property type="term" value="F:GTPase activity"/>
    <property type="evidence" value="ECO:0007669"/>
    <property type="project" value="UniProtKB-UniRule"/>
</dbReference>
<dbReference type="NCBIfam" id="TIGR01425">
    <property type="entry name" value="SRP54_euk"/>
    <property type="match status" value="1"/>
</dbReference>
<dbReference type="InterPro" id="IPR000897">
    <property type="entry name" value="SRP54_GTPase_dom"/>
</dbReference>
<dbReference type="Gene3D" id="1.20.120.140">
    <property type="entry name" value="Signal recognition particle SRP54, nucleotide-binding domain"/>
    <property type="match status" value="1"/>
</dbReference>
<evidence type="ECO:0000313" key="17">
    <source>
        <dbReference type="EMBL" id="CAD8480842.1"/>
    </source>
</evidence>
<dbReference type="Pfam" id="PF02881">
    <property type="entry name" value="SRP54_N"/>
    <property type="match status" value="1"/>
</dbReference>
<dbReference type="InterPro" id="IPR013822">
    <property type="entry name" value="Signal_recog_particl_SRP54_hlx"/>
</dbReference>
<keyword evidence="9 13" id="KW-0342">GTP-binding</keyword>
<evidence type="ECO:0000256" key="2">
    <source>
        <dbReference type="ARBA" id="ARBA00004496"/>
    </source>
</evidence>
<evidence type="ECO:0000256" key="12">
    <source>
        <dbReference type="ARBA" id="ARBA00048157"/>
    </source>
</evidence>
<dbReference type="InterPro" id="IPR036891">
    <property type="entry name" value="Signal_recog_part_SRP54_M_sf"/>
</dbReference>
<proteinExistence type="inferred from homology"/>
<evidence type="ECO:0000256" key="6">
    <source>
        <dbReference type="ARBA" id="ARBA00022801"/>
    </source>
</evidence>
<dbReference type="Gene3D" id="3.40.50.300">
    <property type="entry name" value="P-loop containing nucleotide triphosphate hydrolases"/>
    <property type="match status" value="1"/>
</dbReference>
<dbReference type="GO" id="GO:0005783">
    <property type="term" value="C:endoplasmic reticulum"/>
    <property type="evidence" value="ECO:0007669"/>
    <property type="project" value="UniProtKB-SubCell"/>
</dbReference>
<dbReference type="HAMAP" id="MF_00306">
    <property type="entry name" value="SRP54"/>
    <property type="match status" value="1"/>
</dbReference>
<accession>A0A7S0EC99</accession>
<dbReference type="InterPro" id="IPR027417">
    <property type="entry name" value="P-loop_NTPase"/>
</dbReference>
<dbReference type="GO" id="GO:0006616">
    <property type="term" value="P:SRP-dependent cotranslational protein targeting to membrane, translocation"/>
    <property type="evidence" value="ECO:0007669"/>
    <property type="project" value="TreeGrafter"/>
</dbReference>
<name>A0A7S0EC99_9EUKA</name>
<comment type="catalytic activity">
    <reaction evidence="12">
        <text>GTP + H2O = GDP + phosphate + H(+)</text>
        <dbReference type="Rhea" id="RHEA:19669"/>
        <dbReference type="ChEBI" id="CHEBI:15377"/>
        <dbReference type="ChEBI" id="CHEBI:15378"/>
        <dbReference type="ChEBI" id="CHEBI:37565"/>
        <dbReference type="ChEBI" id="CHEBI:43474"/>
        <dbReference type="ChEBI" id="CHEBI:58189"/>
        <dbReference type="EC" id="3.6.5.4"/>
    </reaction>
    <physiologicalReaction direction="left-to-right" evidence="12">
        <dbReference type="Rhea" id="RHEA:19670"/>
    </physiologicalReaction>
</comment>
<dbReference type="InterPro" id="IPR022941">
    <property type="entry name" value="SRP54"/>
</dbReference>
<feature type="domain" description="AAA+ ATPase" evidence="14">
    <location>
        <begin position="100"/>
        <end position="277"/>
    </location>
</feature>
<dbReference type="SUPFAM" id="SSF47364">
    <property type="entry name" value="Domain of the SRP/SRP receptor G-proteins"/>
    <property type="match status" value="1"/>
</dbReference>
<keyword evidence="11 13" id="KW-0687">Ribonucleoprotein</keyword>
<keyword evidence="7" id="KW-0256">Endoplasmic reticulum</keyword>
<comment type="similarity">
    <text evidence="3 13">Belongs to the GTP-binding SRP family. SRP54 subfamily.</text>
</comment>
<reference evidence="17" key="1">
    <citation type="submission" date="2021-01" db="EMBL/GenBank/DDBJ databases">
        <authorList>
            <person name="Corre E."/>
            <person name="Pelletier E."/>
            <person name="Niang G."/>
            <person name="Scheremetjew M."/>
            <person name="Finn R."/>
            <person name="Kale V."/>
            <person name="Holt S."/>
            <person name="Cochrane G."/>
            <person name="Meng A."/>
            <person name="Brown T."/>
            <person name="Cohen L."/>
        </authorList>
    </citation>
    <scope>NUCLEOTIDE SEQUENCE</scope>
    <source>
        <strain evidence="17">CCMP1374</strain>
    </source>
</reference>
<dbReference type="Pfam" id="PF00448">
    <property type="entry name" value="SRP54"/>
    <property type="match status" value="1"/>
</dbReference>
<keyword evidence="8 13" id="KW-0694">RNA-binding</keyword>
<dbReference type="SMART" id="SM00382">
    <property type="entry name" value="AAA"/>
    <property type="match status" value="1"/>
</dbReference>
<dbReference type="InterPro" id="IPR042101">
    <property type="entry name" value="SRP54_N_sf"/>
</dbReference>
<evidence type="ECO:0000259" key="14">
    <source>
        <dbReference type="SMART" id="SM00382"/>
    </source>
</evidence>
<dbReference type="InterPro" id="IPR003593">
    <property type="entry name" value="AAA+_ATPase"/>
</dbReference>
<evidence type="ECO:0000259" key="16">
    <source>
        <dbReference type="SMART" id="SM00963"/>
    </source>
</evidence>
<gene>
    <name evidence="17" type="ORF">PANT1444_LOCUS6806</name>
</gene>
<evidence type="ECO:0000256" key="7">
    <source>
        <dbReference type="ARBA" id="ARBA00022824"/>
    </source>
</evidence>
<dbReference type="Gene3D" id="1.10.260.30">
    <property type="entry name" value="Signal recognition particle, SRP54 subunit, M-domain"/>
    <property type="match status" value="1"/>
</dbReference>
<dbReference type="SUPFAM" id="SSF52540">
    <property type="entry name" value="P-loop containing nucleoside triphosphate hydrolases"/>
    <property type="match status" value="1"/>
</dbReference>
<dbReference type="GO" id="GO:0005829">
    <property type="term" value="C:cytosol"/>
    <property type="evidence" value="ECO:0007669"/>
    <property type="project" value="TreeGrafter"/>
</dbReference>
<evidence type="ECO:0000256" key="11">
    <source>
        <dbReference type="ARBA" id="ARBA00023274"/>
    </source>
</evidence>
<evidence type="ECO:0000259" key="15">
    <source>
        <dbReference type="SMART" id="SM00962"/>
    </source>
</evidence>
<dbReference type="GO" id="GO:0008312">
    <property type="term" value="F:7S RNA binding"/>
    <property type="evidence" value="ECO:0007669"/>
    <property type="project" value="UniProtKB-UniRule"/>
</dbReference>
<dbReference type="InterPro" id="IPR036225">
    <property type="entry name" value="SRP/SRP_N"/>
</dbReference>
<dbReference type="InterPro" id="IPR004125">
    <property type="entry name" value="Signal_recog_particle_SRP54_M"/>
</dbReference>
<keyword evidence="4 13" id="KW-0963">Cytoplasm</keyword>
<dbReference type="InterPro" id="IPR006325">
    <property type="entry name" value="SRP54_euk"/>
</dbReference>
<dbReference type="CDD" id="cd17875">
    <property type="entry name" value="SRP54_G"/>
    <property type="match status" value="1"/>
</dbReference>
<dbReference type="SUPFAM" id="SSF47446">
    <property type="entry name" value="Signal peptide-binding domain"/>
    <property type="match status" value="1"/>
</dbReference>
<keyword evidence="6" id="KW-0378">Hydrolase</keyword>
<evidence type="ECO:0000256" key="1">
    <source>
        <dbReference type="ARBA" id="ARBA00004240"/>
    </source>
</evidence>
<dbReference type="AlphaFoldDB" id="A0A7S0EC99"/>
<dbReference type="Pfam" id="PF02978">
    <property type="entry name" value="SRP_SPB"/>
    <property type="match status" value="1"/>
</dbReference>
<comment type="domain">
    <text evidence="13">The NG domain, also named G domain, is a special guanosine triphosphatase (GTPase) domain, which binds GTP and forms a guanosine 5'-triphosphate (GTP)-dependent complex with a homologous NG domain in the SRP receptor subunit SRPRA. The two NG domains undergo cooperative rearrangements upon their assembly, which culminate in the reciprocal activation of the GTPase activity of one another. SRP receptor compaction upon binding with cargo-loaded SRP and GTPase rearrangement drive SRP-mediated cotranslational protein translocation into the ER.</text>
</comment>
<evidence type="ECO:0000256" key="3">
    <source>
        <dbReference type="ARBA" id="ARBA00005450"/>
    </source>
</evidence>
<evidence type="ECO:0000256" key="10">
    <source>
        <dbReference type="ARBA" id="ARBA00023135"/>
    </source>
</evidence>
<feature type="domain" description="SRP54-type proteins GTP-binding" evidence="15">
    <location>
        <begin position="101"/>
        <end position="296"/>
    </location>
</feature>